<dbReference type="OrthoDB" id="9157594at2"/>
<protein>
    <submittedName>
        <fullName evidence="1">Uncharacterized protein</fullName>
    </submittedName>
</protein>
<proteinExistence type="predicted"/>
<dbReference type="KEGG" id="ppai:E1956_44665"/>
<organism evidence="1 2">
    <name type="scientific">Paraburkholderia pallida</name>
    <dbReference type="NCBI Taxonomy" id="2547399"/>
    <lineage>
        <taxon>Bacteria</taxon>
        <taxon>Pseudomonadati</taxon>
        <taxon>Pseudomonadota</taxon>
        <taxon>Betaproteobacteria</taxon>
        <taxon>Burkholderiales</taxon>
        <taxon>Burkholderiaceae</taxon>
        <taxon>Paraburkholderia</taxon>
    </lineage>
</organism>
<evidence type="ECO:0000313" key="1">
    <source>
        <dbReference type="EMBL" id="QBR04222.1"/>
    </source>
</evidence>
<dbReference type="EMBL" id="CP038152">
    <property type="protein sequence ID" value="QBR04222.1"/>
    <property type="molecule type" value="Genomic_DNA"/>
</dbReference>
<geneLocation type="plasmid" evidence="1 2">
    <name>unnamed1</name>
</geneLocation>
<reference evidence="1 2" key="1">
    <citation type="submission" date="2019-03" db="EMBL/GenBank/DDBJ databases">
        <title>Paraburkholderia sp. 7MH5, isolated from subtropical forest soil.</title>
        <authorList>
            <person name="Gao Z.-H."/>
            <person name="Qiu L.-H."/>
        </authorList>
    </citation>
    <scope>NUCLEOTIDE SEQUENCE [LARGE SCALE GENOMIC DNA]</scope>
    <source>
        <strain evidence="1 2">7MH5</strain>
        <plasmid evidence="1 2">unnamed1</plasmid>
    </source>
</reference>
<keyword evidence="1" id="KW-0614">Plasmid</keyword>
<dbReference type="Proteomes" id="UP000295727">
    <property type="component" value="Plasmid unnamed1"/>
</dbReference>
<dbReference type="AlphaFoldDB" id="A0A4P7DBW3"/>
<sequence>MSSLMPREDLVRVLTELLLTKDPTSLRFAFPGDSLGYMRIHVPEEFREAVAAIPEVKEREGHMLNHGSMAATVQPGAIAEGLVHRAIQTSPADAVADLYRFFEQDYSRCVEVCLLRGISVKEQIELSNEIFLGPLAAVPSDSLQQFIARRSMGAAVIPGMTPVQVDEKRPPLEAALYRLKEVRPKWFRQPVNGEPLPFVQDAISLTAVANLLTLIGPSSPFIVSAYTELADGELLKGRTGFSWNNPPEETRIVENVAVSTEEIRDLLPTIRSYLALPERIEKQLQVPLHRLNEAVRHRNSVDRALDLGIALESLLLSQQQSKDQLSLQFRLRGAWLLGKDGNERTALYKQLETLYTYRSLAAHSGAVEPSKTPAAEVEATLKDGLRLCASAIRRVIDSSGYPDWSRLLVGADYTIDTEAAT</sequence>
<dbReference type="GeneID" id="39649999"/>
<evidence type="ECO:0000313" key="2">
    <source>
        <dbReference type="Proteomes" id="UP000295727"/>
    </source>
</evidence>
<dbReference type="RefSeq" id="WP_134760394.1">
    <property type="nucleotide sequence ID" value="NZ_CP038152.1"/>
</dbReference>
<accession>A0A4P7DBW3</accession>
<gene>
    <name evidence="1" type="ORF">E1956_44665</name>
</gene>
<keyword evidence="2" id="KW-1185">Reference proteome</keyword>
<name>A0A4P7DBW3_9BURK</name>